<dbReference type="EMBL" id="CP000822">
    <property type="protein sequence ID" value="ABV14601.1"/>
    <property type="molecule type" value="Genomic_DNA"/>
</dbReference>
<dbReference type="HOGENOM" id="CLU_3078167_0_0_6"/>
<dbReference type="Proteomes" id="UP000008148">
    <property type="component" value="Chromosome"/>
</dbReference>
<organism evidence="2 3">
    <name type="scientific">Citrobacter koseri (strain ATCC BAA-895 / CDC 4225-83 / SGSC4696)</name>
    <dbReference type="NCBI Taxonomy" id="290338"/>
    <lineage>
        <taxon>Bacteria</taxon>
        <taxon>Pseudomonadati</taxon>
        <taxon>Pseudomonadota</taxon>
        <taxon>Gammaproteobacteria</taxon>
        <taxon>Enterobacterales</taxon>
        <taxon>Enterobacteriaceae</taxon>
        <taxon>Citrobacter</taxon>
    </lineage>
</organism>
<keyword evidence="1" id="KW-0472">Membrane</keyword>
<dbReference type="KEGG" id="cko:CKO_03521"/>
<accession>A8AM87</accession>
<protein>
    <submittedName>
        <fullName evidence="2">Uncharacterized protein</fullName>
    </submittedName>
</protein>
<proteinExistence type="predicted"/>
<keyword evidence="1" id="KW-0812">Transmembrane</keyword>
<gene>
    <name evidence="2" type="ordered locus">CKO_03521</name>
</gene>
<name>A8AM87_CITK8</name>
<feature type="transmembrane region" description="Helical" evidence="1">
    <location>
        <begin position="31"/>
        <end position="50"/>
    </location>
</feature>
<reference evidence="2 3" key="1">
    <citation type="submission" date="2007-08" db="EMBL/GenBank/DDBJ databases">
        <authorList>
            <consortium name="The Citrobacter koseri Genome Sequencing Project"/>
            <person name="McClelland M."/>
            <person name="Sanderson E.K."/>
            <person name="Porwollik S."/>
            <person name="Spieth J."/>
            <person name="Clifton W.S."/>
            <person name="Latreille P."/>
            <person name="Courtney L."/>
            <person name="Wang C."/>
            <person name="Pepin K."/>
            <person name="Bhonagiri V."/>
            <person name="Nash W."/>
            <person name="Johnson M."/>
            <person name="Thiruvilangam P."/>
            <person name="Wilson R."/>
        </authorList>
    </citation>
    <scope>NUCLEOTIDE SEQUENCE [LARGE SCALE GENOMIC DNA]</scope>
    <source>
        <strain evidence="3">ATCC BAA-895 / CDC 4225-83 / SGSC4696</strain>
    </source>
</reference>
<evidence type="ECO:0000313" key="2">
    <source>
        <dbReference type="EMBL" id="ABV14601.1"/>
    </source>
</evidence>
<dbReference type="AlphaFoldDB" id="A8AM87"/>
<evidence type="ECO:0000256" key="1">
    <source>
        <dbReference type="SAM" id="Phobius"/>
    </source>
</evidence>
<keyword evidence="1" id="KW-1133">Transmembrane helix</keyword>
<evidence type="ECO:0000313" key="3">
    <source>
        <dbReference type="Proteomes" id="UP000008148"/>
    </source>
</evidence>
<keyword evidence="3" id="KW-1185">Reference proteome</keyword>
<sequence length="52" mass="6126">MVFTLSCVSFFNDWLPTEEQPAKVRKTNPTIMIFFIPHFPFLFLNFSALLTQ</sequence>